<comment type="caution">
    <text evidence="2">The sequence shown here is derived from an EMBL/GenBank/DDBJ whole genome shotgun (WGS) entry which is preliminary data.</text>
</comment>
<feature type="compositionally biased region" description="Basic and acidic residues" evidence="1">
    <location>
        <begin position="35"/>
        <end position="46"/>
    </location>
</feature>
<sequence>TWRLHRVKDHRALKSGHRTRYWCSQDEAHKKKSKASQDPDVRNRDTLGMKRYRCGSKLAISCRTNEDDSQLTVSVQLLHGVKHTPYIDVTMPEAALDIIRENAEWSTPVELVGKVQAAFPAVSAQQIHRAWMEFSELYWRFDDAQLPSAEKLLQEHGDDVHIFEPEGVRCAFDASSSAFHVSMYVTVVQVRKRALNTA</sequence>
<dbReference type="Proteomes" id="UP001221757">
    <property type="component" value="Unassembled WGS sequence"/>
</dbReference>
<name>A0AAD7CVT4_MYCRO</name>
<reference evidence="2" key="1">
    <citation type="submission" date="2023-03" db="EMBL/GenBank/DDBJ databases">
        <title>Massive genome expansion in bonnet fungi (Mycena s.s.) driven by repeated elements and novel gene families across ecological guilds.</title>
        <authorList>
            <consortium name="Lawrence Berkeley National Laboratory"/>
            <person name="Harder C.B."/>
            <person name="Miyauchi S."/>
            <person name="Viragh M."/>
            <person name="Kuo A."/>
            <person name="Thoen E."/>
            <person name="Andreopoulos B."/>
            <person name="Lu D."/>
            <person name="Skrede I."/>
            <person name="Drula E."/>
            <person name="Henrissat B."/>
            <person name="Morin E."/>
            <person name="Kohler A."/>
            <person name="Barry K."/>
            <person name="LaButti K."/>
            <person name="Morin E."/>
            <person name="Salamov A."/>
            <person name="Lipzen A."/>
            <person name="Mereny Z."/>
            <person name="Hegedus B."/>
            <person name="Baldrian P."/>
            <person name="Stursova M."/>
            <person name="Weitz H."/>
            <person name="Taylor A."/>
            <person name="Grigoriev I.V."/>
            <person name="Nagy L.G."/>
            <person name="Martin F."/>
            <person name="Kauserud H."/>
        </authorList>
    </citation>
    <scope>NUCLEOTIDE SEQUENCE</scope>
    <source>
        <strain evidence="2">CBHHK067</strain>
    </source>
</reference>
<evidence type="ECO:0000313" key="2">
    <source>
        <dbReference type="EMBL" id="KAJ7665609.1"/>
    </source>
</evidence>
<dbReference type="EMBL" id="JARKIE010000215">
    <property type="protein sequence ID" value="KAJ7665609.1"/>
    <property type="molecule type" value="Genomic_DNA"/>
</dbReference>
<accession>A0AAD7CVT4</accession>
<organism evidence="2 3">
    <name type="scientific">Mycena rosella</name>
    <name type="common">Pink bonnet</name>
    <name type="synonym">Agaricus rosellus</name>
    <dbReference type="NCBI Taxonomy" id="1033263"/>
    <lineage>
        <taxon>Eukaryota</taxon>
        <taxon>Fungi</taxon>
        <taxon>Dikarya</taxon>
        <taxon>Basidiomycota</taxon>
        <taxon>Agaricomycotina</taxon>
        <taxon>Agaricomycetes</taxon>
        <taxon>Agaricomycetidae</taxon>
        <taxon>Agaricales</taxon>
        <taxon>Marasmiineae</taxon>
        <taxon>Mycenaceae</taxon>
        <taxon>Mycena</taxon>
    </lineage>
</organism>
<feature type="region of interest" description="Disordered" evidence="1">
    <location>
        <begin position="25"/>
        <end position="46"/>
    </location>
</feature>
<protein>
    <submittedName>
        <fullName evidence="2">Uncharacterized protein</fullName>
    </submittedName>
</protein>
<evidence type="ECO:0000313" key="3">
    <source>
        <dbReference type="Proteomes" id="UP001221757"/>
    </source>
</evidence>
<gene>
    <name evidence="2" type="ORF">B0H17DRAFT_951432</name>
</gene>
<dbReference type="AlphaFoldDB" id="A0AAD7CVT4"/>
<evidence type="ECO:0000256" key="1">
    <source>
        <dbReference type="SAM" id="MobiDB-lite"/>
    </source>
</evidence>
<keyword evidence="3" id="KW-1185">Reference proteome</keyword>
<feature type="non-terminal residue" evidence="2">
    <location>
        <position position="1"/>
    </location>
</feature>
<proteinExistence type="predicted"/>